<feature type="region of interest" description="Disordered" evidence="2">
    <location>
        <begin position="2114"/>
        <end position="2145"/>
    </location>
</feature>
<feature type="region of interest" description="Disordered" evidence="2">
    <location>
        <begin position="1001"/>
        <end position="1034"/>
    </location>
</feature>
<feature type="compositionally biased region" description="Polar residues" evidence="2">
    <location>
        <begin position="309"/>
        <end position="320"/>
    </location>
</feature>
<accession>A0A8J8P4I9</accession>
<feature type="region of interest" description="Disordered" evidence="2">
    <location>
        <begin position="952"/>
        <end position="981"/>
    </location>
</feature>
<feature type="compositionally biased region" description="Basic and acidic residues" evidence="2">
    <location>
        <begin position="673"/>
        <end position="692"/>
    </location>
</feature>
<feature type="region of interest" description="Disordered" evidence="2">
    <location>
        <begin position="475"/>
        <end position="508"/>
    </location>
</feature>
<feature type="region of interest" description="Disordered" evidence="2">
    <location>
        <begin position="558"/>
        <end position="703"/>
    </location>
</feature>
<feature type="region of interest" description="Disordered" evidence="2">
    <location>
        <begin position="2207"/>
        <end position="2257"/>
    </location>
</feature>
<feature type="compositionally biased region" description="Basic and acidic residues" evidence="2">
    <location>
        <begin position="482"/>
        <end position="491"/>
    </location>
</feature>
<reference evidence="3" key="1">
    <citation type="submission" date="2019-06" db="EMBL/GenBank/DDBJ databases">
        <authorList>
            <person name="Zheng W."/>
        </authorList>
    </citation>
    <scope>NUCLEOTIDE SEQUENCE</scope>
    <source>
        <strain evidence="3">QDHG01</strain>
    </source>
</reference>
<feature type="compositionally biased region" description="Basic and acidic residues" evidence="2">
    <location>
        <begin position="2127"/>
        <end position="2139"/>
    </location>
</feature>
<evidence type="ECO:0000313" key="4">
    <source>
        <dbReference type="Proteomes" id="UP000785679"/>
    </source>
</evidence>
<feature type="coiled-coil region" evidence="1">
    <location>
        <begin position="189"/>
        <end position="216"/>
    </location>
</feature>
<sequence length="2672" mass="303527">MQQLPQYNPQMLSPYTSQLALPSQQQPYMSQESMGIASSQQPFYSNQQLPSSYGGMPSSIISSNQDPYFMMGVNGGQDPYAYQQQMLIDQQYQQQPGYGYDQLPYPPYTHQVQLQAQGGVPHTSHSSMRGSLNISGGPHQAHHGRHLYRNLESTETTLPGSNNLLGLAAPGTSQALLQEMQMVGQVGHNNNDLDRLDSMERKLSNALDNGDQHQNLETMFQLYSDVINNAELASNQIKANDPLKKQWYKKVLQYQMKEKDYRKRIEVKRQKAQEEAQRRAEDAKAEAEKNAIAMAQALAQQQQAQEQQHMNNQRENQIPHGTSPGGGANGQVTFYPGYGGAQEGGNQNNPQLYHEQGNPNMDQRVGFRGPTNGAGYDVDPYYAQTGNFPNGQYQAQNYPYGGGNQQNIPYGMSAQDVLTQQYMEQAKQMFSAINDIIADTFKDAKKNVFDLSDIGGSSGGAGAHSFSEMNNQMMNQSQGSLRDPRYRKQGDNHFQNHHNPHDDVKVGNTQNHSLQDYRLPMQHVYDPENQVIKKKDSFPAQPGKSIQELMLEKAEHQANKIKPNHSNRRGKEEVHHHHSEETKHPNKGQVGGGHHSSGDVRRQVFRDPHDEKPVGGKHAGGNHASQPMHKSESLRNVAGHHKGQDQSIVSKSSLPGYSKWEAVNGPMSHQGGRHMDSRTGRINEEEHEDGSPHRHQRNQPQPIHHHHAVSDQYLNDHHENLSNHNPIKSIAETEMPHYRGEHNFDHREFQSDYQRQTSKGSRVEIEQFQRNPEERPLDVYQENKVGPPIPKPSREEKNQHPLGRKPPPPILSNRSHKSGKGLIHPLGRKLEAPPRNVQSTINQESSQQVSQMQPPGQMRETFQDPNMGNYNEQRHQLEDSPLFKKGDTGKGGPGTLEASAILAEFQEHFDKEGNFRQPNNLSMEMNNKMMTEEEYRAMRREKMKLNHLKRLQTQNQSQNTDVGRQQHNNQDEYPTEQKRAESPFLSQHTFAQELMQDDRRALSRDGPAGPSQPFTTARHSYSQAPKGELPLGGLRIPPSEFTQTPIVSQTRQPHANQFARDPRQNIPRHEAMPLNPINIEKILQTLPSEIANDADIKEQVRSLAEKQMKLLQQYKEDMDRITKIQEQEAAERSKAKEEPIPKAPPQKRPWESGSDKVQQQEQQKPTPLIQKRPWDKPGEAMPIAPSSLPQKHQGEPNKQEAINHMRKRDSRPYAVTSSDQEGERLPPRKIDNKRLSELGHGPVKTNRQKSTTASEGPYEIYDDERQHIHRKEQLETSTDVFNKPILPKPKGGYKAPPIPLRQYVGGKNFTDLLAPSHDALFIVQEMATLPKPQNSHKKLNALSEQDKAPIDDMFEIMHKNREFESIVIRDLWWKNFDSMTEPQRIATVSALIEQYFNHLKQHNHDAFQVPVLSMSEIHTKLRSLATQIVDTAAVHNLVKCTSEDQLFQGIEDAMGEIGLPDMVHFIRQELAMQASLRFQVLTEDNKGVPIRPTGALPRSLQMMSSPIKEKHEIHYHQELKDESKYPEVPNYNQEEFEKQMHRLKTNQSDQNDSRGFQQHERMEEYERERIVNQFNRTVRTEAQQQQSDNNIGEPDEEFVDAYQEAINYQIQREKQFLERDLEQITPPESGREDIQERKYRVASPVKHHHGHMLSVEDIHPKPQSKHASPYLLSANRHAPHYSARSRDGSPLNIFTDETGVASQREAHQIGATAEAINDIIDNYISNAAPETNNEEVDRIKVQVAHRISQFVSQEAIRASQESQQSANIFHQHLGQRISQMVSGKQMQEIKMRMSRIIAQELKPLEQMVPAVATQQQEQSEEESDRETSERNPIEMEGTSSRASSKPSKKSKKGRASDLQEDITNKVMDQLTMILEQNNESHSKDITGLGMNSLEIPRTSKGGARPSFLSRILQQDLDYKHPRESSRHSRRSHSNKNSDSNQSSVLPDIQQHKPHQFSLFAINPSRSRAAQPNFVSKTLSSHYQASHELPPIPRATFKPPAETESDKRLSKAIQKHVQKLEVENLYELKTPYQVFEEQYFNTLKDEVQGKYFVTNEEKYRDFNFNGDNLSEMERRFRIKDEILRREGVTKERVPDAKKLLEKIKSFKNPFINELFLNENPSTPSEQYQEERIASQRRSEEQAQQLNEQIQQYHEEFESIRNELMGMIEEPQVLHNEEAVQQVKKPSEPQSHASQRSIKQSFAILNKEHSMKSEQRPPSESAQLVFTQLPPLQTRNTTGTVQKADTKKSIPRSISQKSGDDIILHIKSLNSEQIQNNPASRQQSLGPKPAAHLSFLDQDIVAPKPRQSIVTLKVQSDQHNKSASGSVKRSESGPRQQMSFNPLNKNEISFKASLIEQSAAPVQFQPFPINDAEIKFGGLGSAKNANDSKLNLALFGAGEGSLLVPSTVKNADTKTALNSKANVNFAGVAEVQMFEKNQLEDTPEQVRQFMKRESLDSDVRLTINQTSLDANSYQLQIPARNKMTNMVVDGNSPARSFMQSVNFQSDLAPPTSDASTTYKEVWSQDSFTQSHRPPAFPLQPFSVPMRGEDVPSIQVEFTPDQLRIYNNHQGNLLTPTAKTDKKPMASRKLSINNANNKAEALHNENTLTRKQQTYVQKKVDDASNIEKEYDNNSHSNLSFGGAAVLLGLQGKVGTHLLKTMATYKSTFTLGAANR</sequence>
<feature type="compositionally biased region" description="Basic residues" evidence="2">
    <location>
        <begin position="693"/>
        <end position="703"/>
    </location>
</feature>
<feature type="region of interest" description="Disordered" evidence="2">
    <location>
        <begin position="1918"/>
        <end position="1945"/>
    </location>
</feature>
<dbReference type="Proteomes" id="UP000785679">
    <property type="component" value="Unassembled WGS sequence"/>
</dbReference>
<evidence type="ECO:0000256" key="1">
    <source>
        <dbReference type="SAM" id="Coils"/>
    </source>
</evidence>
<feature type="region of interest" description="Disordered" evidence="2">
    <location>
        <begin position="301"/>
        <end position="361"/>
    </location>
</feature>
<feature type="compositionally biased region" description="Polar residues" evidence="2">
    <location>
        <begin position="2216"/>
        <end position="2241"/>
    </location>
</feature>
<feature type="region of interest" description="Disordered" evidence="2">
    <location>
        <begin position="1881"/>
        <end position="1904"/>
    </location>
</feature>
<feature type="compositionally biased region" description="Polar residues" evidence="2">
    <location>
        <begin position="751"/>
        <end position="760"/>
    </location>
</feature>
<comment type="caution">
    <text evidence="3">The sequence shown here is derived from an EMBL/GenBank/DDBJ whole genome shotgun (WGS) entry which is preliminary data.</text>
</comment>
<gene>
    <name evidence="3" type="ORF">FGO68_gene5151</name>
</gene>
<feature type="compositionally biased region" description="Polar residues" evidence="2">
    <location>
        <begin position="1012"/>
        <end position="1023"/>
    </location>
</feature>
<feature type="compositionally biased region" description="Basic and acidic residues" evidence="2">
    <location>
        <begin position="1192"/>
        <end position="1203"/>
    </location>
</feature>
<evidence type="ECO:0000256" key="2">
    <source>
        <dbReference type="SAM" id="MobiDB-lite"/>
    </source>
</evidence>
<feature type="compositionally biased region" description="Basic and acidic residues" evidence="2">
    <location>
        <begin position="1221"/>
        <end position="1237"/>
    </location>
</feature>
<feature type="compositionally biased region" description="Polar residues" evidence="2">
    <location>
        <begin position="645"/>
        <end position="655"/>
    </location>
</feature>
<organism evidence="3 4">
    <name type="scientific">Halteria grandinella</name>
    <dbReference type="NCBI Taxonomy" id="5974"/>
    <lineage>
        <taxon>Eukaryota</taxon>
        <taxon>Sar</taxon>
        <taxon>Alveolata</taxon>
        <taxon>Ciliophora</taxon>
        <taxon>Intramacronucleata</taxon>
        <taxon>Spirotrichea</taxon>
        <taxon>Stichotrichia</taxon>
        <taxon>Sporadotrichida</taxon>
        <taxon>Halteriidae</taxon>
        <taxon>Halteria</taxon>
    </lineage>
</organism>
<feature type="region of interest" description="Disordered" evidence="2">
    <location>
        <begin position="1127"/>
        <end position="1256"/>
    </location>
</feature>
<dbReference type="OrthoDB" id="10692807at2759"/>
<proteinExistence type="predicted"/>
<feature type="compositionally biased region" description="Polar residues" evidence="2">
    <location>
        <begin position="952"/>
        <end position="972"/>
    </location>
</feature>
<feature type="compositionally biased region" description="Basic and acidic residues" evidence="2">
    <location>
        <begin position="569"/>
        <end position="584"/>
    </location>
</feature>
<feature type="region of interest" description="Disordered" evidence="2">
    <location>
        <begin position="2310"/>
        <end position="2339"/>
    </location>
</feature>
<feature type="compositionally biased region" description="Basic and acidic residues" evidence="2">
    <location>
        <begin position="1127"/>
        <end position="1140"/>
    </location>
</feature>
<feature type="compositionally biased region" description="Polar residues" evidence="2">
    <location>
        <begin position="1155"/>
        <end position="1165"/>
    </location>
</feature>
<dbReference type="EMBL" id="RRYP01000137">
    <property type="protein sequence ID" value="TNV87937.1"/>
    <property type="molecule type" value="Genomic_DNA"/>
</dbReference>
<feature type="compositionally biased region" description="Basic and acidic residues" evidence="2">
    <location>
        <begin position="596"/>
        <end position="614"/>
    </location>
</feature>
<keyword evidence="4" id="KW-1185">Reference proteome</keyword>
<evidence type="ECO:0000313" key="3">
    <source>
        <dbReference type="EMBL" id="TNV87937.1"/>
    </source>
</evidence>
<feature type="compositionally biased region" description="Polar residues" evidence="2">
    <location>
        <begin position="344"/>
        <end position="361"/>
    </location>
</feature>
<protein>
    <submittedName>
        <fullName evidence="3">Uncharacterized protein</fullName>
    </submittedName>
</protein>
<name>A0A8J8P4I9_HALGN</name>
<feature type="compositionally biased region" description="Basic and acidic residues" evidence="2">
    <location>
        <begin position="761"/>
        <end position="777"/>
    </location>
</feature>
<feature type="region of interest" description="Disordered" evidence="2">
    <location>
        <begin position="744"/>
        <end position="827"/>
    </location>
</feature>
<keyword evidence="1" id="KW-0175">Coiled coil</keyword>
<feature type="region of interest" description="Disordered" evidence="2">
    <location>
        <begin position="1809"/>
        <end position="1863"/>
    </location>
</feature>